<reference evidence="1" key="1">
    <citation type="submission" date="2018-02" db="EMBL/GenBank/DDBJ databases">
        <title>Rhizophora mucronata_Transcriptome.</title>
        <authorList>
            <person name="Meera S.P."/>
            <person name="Sreeshan A."/>
            <person name="Augustine A."/>
        </authorList>
    </citation>
    <scope>NUCLEOTIDE SEQUENCE</scope>
    <source>
        <tissue evidence="1">Leaf</tissue>
    </source>
</reference>
<dbReference type="EMBL" id="GGEC01083057">
    <property type="protein sequence ID" value="MBX63541.1"/>
    <property type="molecule type" value="Transcribed_RNA"/>
</dbReference>
<accession>A0A2P2Q980</accession>
<name>A0A2P2Q980_RHIMU</name>
<organism evidence="1">
    <name type="scientific">Rhizophora mucronata</name>
    <name type="common">Asiatic mangrove</name>
    <dbReference type="NCBI Taxonomy" id="61149"/>
    <lineage>
        <taxon>Eukaryota</taxon>
        <taxon>Viridiplantae</taxon>
        <taxon>Streptophyta</taxon>
        <taxon>Embryophyta</taxon>
        <taxon>Tracheophyta</taxon>
        <taxon>Spermatophyta</taxon>
        <taxon>Magnoliopsida</taxon>
        <taxon>eudicotyledons</taxon>
        <taxon>Gunneridae</taxon>
        <taxon>Pentapetalae</taxon>
        <taxon>rosids</taxon>
        <taxon>fabids</taxon>
        <taxon>Malpighiales</taxon>
        <taxon>Rhizophoraceae</taxon>
        <taxon>Rhizophora</taxon>
    </lineage>
</organism>
<protein>
    <submittedName>
        <fullName evidence="1">Uncharacterized protein</fullName>
    </submittedName>
</protein>
<evidence type="ECO:0000313" key="1">
    <source>
        <dbReference type="EMBL" id="MBX63541.1"/>
    </source>
</evidence>
<dbReference type="AlphaFoldDB" id="A0A2P2Q980"/>
<proteinExistence type="predicted"/>
<sequence length="51" mass="5810">MHTGPKPEDLRFEVCNEEDSLIMAWLWSHMISKISNTCIFLATTKDIGDAI</sequence>